<dbReference type="RefSeq" id="WP_090994324.1">
    <property type="nucleotide sequence ID" value="NZ_FOPP01000006.1"/>
</dbReference>
<dbReference type="Proteomes" id="UP000199666">
    <property type="component" value="Unassembled WGS sequence"/>
</dbReference>
<dbReference type="NCBIfam" id="TIGR00621">
    <property type="entry name" value="ssb"/>
    <property type="match status" value="1"/>
</dbReference>
<evidence type="ECO:0000313" key="4">
    <source>
        <dbReference type="EMBL" id="SFH20489.1"/>
    </source>
</evidence>
<dbReference type="PANTHER" id="PTHR10302">
    <property type="entry name" value="SINGLE-STRANDED DNA-BINDING PROTEIN"/>
    <property type="match status" value="1"/>
</dbReference>
<evidence type="ECO:0000256" key="3">
    <source>
        <dbReference type="RuleBase" id="RU000524"/>
    </source>
</evidence>
<dbReference type="Gene3D" id="2.40.50.140">
    <property type="entry name" value="Nucleic acid-binding proteins"/>
    <property type="match status" value="1"/>
</dbReference>
<protein>
    <recommendedName>
        <fullName evidence="2 3">Single-stranded DNA-binding protein</fullName>
    </recommendedName>
</protein>
<proteinExistence type="predicted"/>
<sequence length="118" mass="13078">MSNLKNSVHLTGFAGSDLVVTPFENNKKVARVSVAINEYYKNKNGEESKQTQWFNLVFWNGKADDAVKLIKKGSEIAIVGKLASQTYTSKEGLKRFITEIVVNEVELVVRTVAAVAED</sequence>
<dbReference type="CDD" id="cd04496">
    <property type="entry name" value="SSB_OBF"/>
    <property type="match status" value="1"/>
</dbReference>
<reference evidence="4 5" key="1">
    <citation type="submission" date="2016-10" db="EMBL/GenBank/DDBJ databases">
        <authorList>
            <person name="de Groot N.N."/>
        </authorList>
    </citation>
    <scope>NUCLEOTIDE SEQUENCE [LARGE SCALE GENOMIC DNA]</scope>
    <source>
        <strain evidence="4 5">DSM 18684</strain>
    </source>
</reference>
<evidence type="ECO:0000256" key="1">
    <source>
        <dbReference type="ARBA" id="ARBA00023125"/>
    </source>
</evidence>
<dbReference type="PANTHER" id="PTHR10302:SF0">
    <property type="entry name" value="SINGLE-STRANDED DNA-BINDING PROTEIN, MITOCHONDRIAL"/>
    <property type="match status" value="1"/>
</dbReference>
<accession>A0A1I2Y561</accession>
<dbReference type="PIRSF" id="PIRSF002070">
    <property type="entry name" value="SSB"/>
    <property type="match status" value="1"/>
</dbReference>
<organism evidence="4 5">
    <name type="scientific">Pedobacter insulae</name>
    <dbReference type="NCBI Taxonomy" id="414048"/>
    <lineage>
        <taxon>Bacteria</taxon>
        <taxon>Pseudomonadati</taxon>
        <taxon>Bacteroidota</taxon>
        <taxon>Sphingobacteriia</taxon>
        <taxon>Sphingobacteriales</taxon>
        <taxon>Sphingobacteriaceae</taxon>
        <taxon>Pedobacter</taxon>
    </lineage>
</organism>
<keyword evidence="5" id="KW-1185">Reference proteome</keyword>
<dbReference type="InterPro" id="IPR012340">
    <property type="entry name" value="NA-bd_OB-fold"/>
</dbReference>
<name>A0A1I2Y561_9SPHI</name>
<keyword evidence="1 2" id="KW-0238">DNA-binding</keyword>
<dbReference type="GO" id="GO:0006260">
    <property type="term" value="P:DNA replication"/>
    <property type="evidence" value="ECO:0007669"/>
    <property type="project" value="InterPro"/>
</dbReference>
<evidence type="ECO:0000256" key="2">
    <source>
        <dbReference type="PIRNR" id="PIRNR002070"/>
    </source>
</evidence>
<dbReference type="InterPro" id="IPR000424">
    <property type="entry name" value="Primosome_PriB/ssb"/>
</dbReference>
<dbReference type="EMBL" id="FOPP01000006">
    <property type="protein sequence ID" value="SFH20489.1"/>
    <property type="molecule type" value="Genomic_DNA"/>
</dbReference>
<dbReference type="InterPro" id="IPR011344">
    <property type="entry name" value="ssDNA-bd"/>
</dbReference>
<dbReference type="Pfam" id="PF00436">
    <property type="entry name" value="SSB"/>
    <property type="match status" value="1"/>
</dbReference>
<dbReference type="SUPFAM" id="SSF50249">
    <property type="entry name" value="Nucleic acid-binding proteins"/>
    <property type="match status" value="1"/>
</dbReference>
<dbReference type="GO" id="GO:0009295">
    <property type="term" value="C:nucleoid"/>
    <property type="evidence" value="ECO:0007669"/>
    <property type="project" value="TreeGrafter"/>
</dbReference>
<dbReference type="PROSITE" id="PS50935">
    <property type="entry name" value="SSB"/>
    <property type="match status" value="1"/>
</dbReference>
<dbReference type="GO" id="GO:0003697">
    <property type="term" value="F:single-stranded DNA binding"/>
    <property type="evidence" value="ECO:0007669"/>
    <property type="project" value="InterPro"/>
</dbReference>
<dbReference type="STRING" id="414048.SAMN04489864_106216"/>
<gene>
    <name evidence="4" type="ORF">SAMN04489864_106216</name>
</gene>
<evidence type="ECO:0000313" key="5">
    <source>
        <dbReference type="Proteomes" id="UP000199666"/>
    </source>
</evidence>
<dbReference type="AlphaFoldDB" id="A0A1I2Y561"/>
<dbReference type="OrthoDB" id="9809878at2"/>